<comment type="caution">
    <text evidence="2">The sequence shown here is derived from an EMBL/GenBank/DDBJ whole genome shotgun (WGS) entry which is preliminary data.</text>
</comment>
<dbReference type="InterPro" id="IPR010033">
    <property type="entry name" value="HAD_SF_ppase_IIIC"/>
</dbReference>
<evidence type="ECO:0000313" key="2">
    <source>
        <dbReference type="EMBL" id="MET3528136.1"/>
    </source>
</evidence>
<dbReference type="NCBIfam" id="TIGR01686">
    <property type="entry name" value="FkbH"/>
    <property type="match status" value="1"/>
</dbReference>
<dbReference type="Gene3D" id="3.40.50.1110">
    <property type="entry name" value="SGNH hydrolase"/>
    <property type="match status" value="1"/>
</dbReference>
<keyword evidence="3" id="KW-1185">Reference proteome</keyword>
<dbReference type="InterPro" id="IPR023214">
    <property type="entry name" value="HAD_sf"/>
</dbReference>
<gene>
    <name evidence="2" type="ORF">ABID41_003275</name>
</gene>
<dbReference type="InterPro" id="IPR049369">
    <property type="entry name" value="BF1531-like_N"/>
</dbReference>
<evidence type="ECO:0000313" key="3">
    <source>
        <dbReference type="Proteomes" id="UP001549110"/>
    </source>
</evidence>
<feature type="domain" description="BF1531-like N-terminal" evidence="1">
    <location>
        <begin position="73"/>
        <end position="257"/>
    </location>
</feature>
<protein>
    <submittedName>
        <fullName evidence="2">FkbH-like protein</fullName>
    </submittedName>
</protein>
<reference evidence="2 3" key="1">
    <citation type="submission" date="2024-06" db="EMBL/GenBank/DDBJ databases">
        <title>Genomic Encyclopedia of Type Strains, Phase IV (KMG-IV): sequencing the most valuable type-strain genomes for metagenomic binning, comparative biology and taxonomic classification.</title>
        <authorList>
            <person name="Goeker M."/>
        </authorList>
    </citation>
    <scope>NUCLEOTIDE SEQUENCE [LARGE SCALE GENOMIC DNA]</scope>
    <source>
        <strain evidence="2 3">DSM 17809</strain>
    </source>
</reference>
<dbReference type="Gene3D" id="3.40.50.1000">
    <property type="entry name" value="HAD superfamily/HAD-like"/>
    <property type="match status" value="1"/>
</dbReference>
<name>A0ABV2EM66_9CAUL</name>
<dbReference type="InterPro" id="IPR036514">
    <property type="entry name" value="SGNH_hydro_sf"/>
</dbReference>
<organism evidence="2 3">
    <name type="scientific">Phenylobacterium koreense</name>
    <dbReference type="NCBI Taxonomy" id="266125"/>
    <lineage>
        <taxon>Bacteria</taxon>
        <taxon>Pseudomonadati</taxon>
        <taxon>Pseudomonadota</taxon>
        <taxon>Alphaproteobacteria</taxon>
        <taxon>Caulobacterales</taxon>
        <taxon>Caulobacteraceae</taxon>
        <taxon>Phenylobacterium</taxon>
    </lineage>
</organism>
<dbReference type="EMBL" id="JBEPLU010000003">
    <property type="protein sequence ID" value="MET3528136.1"/>
    <property type="molecule type" value="Genomic_DNA"/>
</dbReference>
<evidence type="ECO:0000259" key="1">
    <source>
        <dbReference type="Pfam" id="PF21211"/>
    </source>
</evidence>
<accession>A0ABV2EM66</accession>
<dbReference type="InterPro" id="IPR010037">
    <property type="entry name" value="FkbH_domain"/>
</dbReference>
<dbReference type="RefSeq" id="WP_354298124.1">
    <property type="nucleotide sequence ID" value="NZ_JBEPLU010000003.1"/>
</dbReference>
<dbReference type="Proteomes" id="UP001549110">
    <property type="component" value="Unassembled WGS sequence"/>
</dbReference>
<dbReference type="NCBIfam" id="TIGR01681">
    <property type="entry name" value="HAD-SF-IIIC"/>
    <property type="match status" value="1"/>
</dbReference>
<dbReference type="InterPro" id="IPR016181">
    <property type="entry name" value="Acyl_CoA_acyltransferase"/>
</dbReference>
<sequence length="636" mass="68729">MSFEPIALPWLLRAPEGFRNSCRALSDADPELGATLQKMATHYLDAAQAAAFGKAMARLRAGGAKFEPLSGFRLAILPGATFDFIAAATPAAAARHGIAVEVTLCPLDQIEQQAYDVASELYRATPDAVLLAVDHRWLGLDKPALDGDHELRLQDAVDRLRGVLGALSETAATTAIVPTIPVPPSQLFGSYDRREPGSVRSLIDRFNALLPGICAETGSVLFDVAALAESVGTATWFDAAFYSLYKLPFSPDAVPLYCDGLARLMGAMRGKARKCLVLDLDNTCWGGVIGDDGLENIRVGGGGAGGDSFLSVQRMALELKARGVILAVSSKNEDETARLPFREHPDMLLKESDIAVFQANWNDKASNLEAIAAKLEIGLDALVLLDDNGAERAQVRSALPMVGVPELPNDPALYPAILLGAGYFEAVSFSSEDRARSASYAANAQRAEVYSKARNLDDYLASLEMQIGFAPFDALNRPRIAQLINKTNQFNLTTRRYTEAQVAQMEAGSAAFTLQTRLADRYGDFGMIGVIIANETEMGQVWEIDTWLMSCRVLGRKVDEAMLAELVEAARAAGVTRLLARYIPTAKNRMVADHFDKLGFIRVAEHDDGGREYELAPSSFVEPKLPFARAAEKAPA</sequence>
<dbReference type="Pfam" id="PF21211">
    <property type="entry name" value="FkbH_N"/>
    <property type="match status" value="1"/>
</dbReference>
<dbReference type="SUPFAM" id="SSF55729">
    <property type="entry name" value="Acyl-CoA N-acyltransferases (Nat)"/>
    <property type="match status" value="1"/>
</dbReference>
<proteinExistence type="predicted"/>